<sequence>MDRYLERVRGNIRFPIEGARARIIEPFINRAYVPEGLNPDGRPFTKMDGIALNKLDGVTALNKMGV</sequence>
<keyword evidence="2" id="KW-1185">Reference proteome</keyword>
<dbReference type="EMBL" id="VIFY01000097">
    <property type="protein sequence ID" value="TQB70729.1"/>
    <property type="molecule type" value="Genomic_DNA"/>
</dbReference>
<evidence type="ECO:0000313" key="1">
    <source>
        <dbReference type="EMBL" id="TQB70729.1"/>
    </source>
</evidence>
<name>A0A507QQK2_MONPU</name>
<protein>
    <submittedName>
        <fullName evidence="1">Uncharacterized protein</fullName>
    </submittedName>
</protein>
<reference evidence="1 2" key="1">
    <citation type="submission" date="2019-06" db="EMBL/GenBank/DDBJ databases">
        <title>Wine fermentation using esterase from Monascus purpureus.</title>
        <authorList>
            <person name="Geng C."/>
            <person name="Zhang Y."/>
        </authorList>
    </citation>
    <scope>NUCLEOTIDE SEQUENCE [LARGE SCALE GENOMIC DNA]</scope>
    <source>
        <strain evidence="1">HQ1</strain>
    </source>
</reference>
<evidence type="ECO:0000313" key="2">
    <source>
        <dbReference type="Proteomes" id="UP000319663"/>
    </source>
</evidence>
<proteinExistence type="predicted"/>
<gene>
    <name evidence="1" type="ORF">MPDQ_008140</name>
</gene>
<dbReference type="AlphaFoldDB" id="A0A507QQK2"/>
<accession>A0A507QQK2</accession>
<comment type="caution">
    <text evidence="1">The sequence shown here is derived from an EMBL/GenBank/DDBJ whole genome shotgun (WGS) entry which is preliminary data.</text>
</comment>
<organism evidence="1 2">
    <name type="scientific">Monascus purpureus</name>
    <name type="common">Red mold</name>
    <name type="synonym">Monascus anka</name>
    <dbReference type="NCBI Taxonomy" id="5098"/>
    <lineage>
        <taxon>Eukaryota</taxon>
        <taxon>Fungi</taxon>
        <taxon>Dikarya</taxon>
        <taxon>Ascomycota</taxon>
        <taxon>Pezizomycotina</taxon>
        <taxon>Eurotiomycetes</taxon>
        <taxon>Eurotiomycetidae</taxon>
        <taxon>Eurotiales</taxon>
        <taxon>Aspergillaceae</taxon>
        <taxon>Monascus</taxon>
    </lineage>
</organism>
<dbReference type="Proteomes" id="UP000319663">
    <property type="component" value="Unassembled WGS sequence"/>
</dbReference>